<dbReference type="Proteomes" id="UP000006755">
    <property type="component" value="Unassembled WGS sequence"/>
</dbReference>
<dbReference type="PROSITE" id="PS50930">
    <property type="entry name" value="HTH_LYTTR"/>
    <property type="match status" value="1"/>
</dbReference>
<dbReference type="eggNOG" id="COG3279">
    <property type="taxonomic scope" value="Bacteria"/>
</dbReference>
<evidence type="ECO:0000256" key="2">
    <source>
        <dbReference type="SAM" id="Phobius"/>
    </source>
</evidence>
<keyword evidence="2" id="KW-1133">Transmembrane helix</keyword>
<dbReference type="InterPro" id="IPR007492">
    <property type="entry name" value="LytTR_DNA-bd_dom"/>
</dbReference>
<evidence type="ECO:0000313" key="4">
    <source>
        <dbReference type="EMBL" id="EKE73080.1"/>
    </source>
</evidence>
<dbReference type="GO" id="GO:0003677">
    <property type="term" value="F:DNA binding"/>
    <property type="evidence" value="ECO:0007669"/>
    <property type="project" value="InterPro"/>
</dbReference>
<dbReference type="EMBL" id="AMRI01000013">
    <property type="protein sequence ID" value="EKE73080.1"/>
    <property type="molecule type" value="Genomic_DNA"/>
</dbReference>
<dbReference type="PANTHER" id="PTHR37299">
    <property type="entry name" value="TRANSCRIPTIONAL REGULATOR-RELATED"/>
    <property type="match status" value="1"/>
</dbReference>
<dbReference type="InterPro" id="IPR046947">
    <property type="entry name" value="LytR-like"/>
</dbReference>
<evidence type="ECO:0000313" key="5">
    <source>
        <dbReference type="Proteomes" id="UP000006755"/>
    </source>
</evidence>
<dbReference type="Pfam" id="PF04397">
    <property type="entry name" value="LytTR"/>
    <property type="match status" value="1"/>
</dbReference>
<gene>
    <name evidence="4" type="ORF">B3C1_10702</name>
</gene>
<protein>
    <submittedName>
        <fullName evidence="4">Response regulator receiver domain-containing protein</fullName>
    </submittedName>
</protein>
<name>K2K6Q0_9GAMM</name>
<feature type="domain" description="HTH LytTR-type" evidence="3">
    <location>
        <begin position="183"/>
        <end position="287"/>
    </location>
</feature>
<dbReference type="PANTHER" id="PTHR37299:SF1">
    <property type="entry name" value="STAGE 0 SPORULATION PROTEIN A HOMOLOG"/>
    <property type="match status" value="1"/>
</dbReference>
<proteinExistence type="predicted"/>
<dbReference type="RefSeq" id="WP_008484779.1">
    <property type="nucleotide sequence ID" value="NZ_AMRI01000013.1"/>
</dbReference>
<dbReference type="GO" id="GO:0000156">
    <property type="term" value="F:phosphorelay response regulator activity"/>
    <property type="evidence" value="ECO:0007669"/>
    <property type="project" value="InterPro"/>
</dbReference>
<evidence type="ECO:0000256" key="1">
    <source>
        <dbReference type="ARBA" id="ARBA00023012"/>
    </source>
</evidence>
<sequence length="288" mass="32658">MGQRGFAAFERHRRLYLWLGIGLYLLVGNSINATSVWMEAGRHGPAQIALWEPFCWEYTSLVATLMVLPLLFFMARRHPPRLERLGALLLVHLAASLVFSLAHVGLMVAFRKGIYSLAGGHYDFGDWPRELLYEYRKDAWGYLCWYLAYQLFDAIYRRLKGEAALIADAAPEDRAADALPQHLLVRKLDKEYLVKVADIQWMEAAGNYVNLHSQGRIYPLRATLGKLLAQLAPAGFSRVHRSFAVNHKAIDHIRYQPSGDGEITLKGGQVLNLSRRYKDDFKASLGQA</sequence>
<organism evidence="4 5">
    <name type="scientific">Gallaecimonas xiamenensis 3-C-1</name>
    <dbReference type="NCBI Taxonomy" id="745411"/>
    <lineage>
        <taxon>Bacteria</taxon>
        <taxon>Pseudomonadati</taxon>
        <taxon>Pseudomonadota</taxon>
        <taxon>Gammaproteobacteria</taxon>
        <taxon>Enterobacterales</taxon>
        <taxon>Gallaecimonadaceae</taxon>
        <taxon>Gallaecimonas</taxon>
    </lineage>
</organism>
<comment type="caution">
    <text evidence="4">The sequence shown here is derived from an EMBL/GenBank/DDBJ whole genome shotgun (WGS) entry which is preliminary data.</text>
</comment>
<keyword evidence="2" id="KW-0472">Membrane</keyword>
<dbReference type="STRING" id="745411.B3C1_10702"/>
<reference evidence="4 5" key="1">
    <citation type="journal article" date="2012" name="J. Bacteriol.">
        <title>Genome Sequence of Gallaecimonas xiamenensis Type Strain 3-C-1.</title>
        <authorList>
            <person name="Lai Q."/>
            <person name="Wang L."/>
            <person name="Wang W."/>
            <person name="Shao Z."/>
        </authorList>
    </citation>
    <scope>NUCLEOTIDE SEQUENCE [LARGE SCALE GENOMIC DNA]</scope>
    <source>
        <strain evidence="4 5">3-C-1</strain>
    </source>
</reference>
<dbReference type="Gene3D" id="2.40.50.1020">
    <property type="entry name" value="LytTr DNA-binding domain"/>
    <property type="match status" value="1"/>
</dbReference>
<dbReference type="AlphaFoldDB" id="K2K6Q0"/>
<keyword evidence="5" id="KW-1185">Reference proteome</keyword>
<feature type="transmembrane region" description="Helical" evidence="2">
    <location>
        <begin position="58"/>
        <end position="75"/>
    </location>
</feature>
<dbReference type="InterPro" id="IPR012379">
    <property type="entry name" value="LytTR_MHYE"/>
</dbReference>
<dbReference type="SMART" id="SM00850">
    <property type="entry name" value="LytTR"/>
    <property type="match status" value="1"/>
</dbReference>
<accession>K2K6Q0</accession>
<keyword evidence="1" id="KW-0902">Two-component regulatory system</keyword>
<evidence type="ECO:0000259" key="3">
    <source>
        <dbReference type="PROSITE" id="PS50930"/>
    </source>
</evidence>
<feature type="transmembrane region" description="Helical" evidence="2">
    <location>
        <begin position="15"/>
        <end position="38"/>
    </location>
</feature>
<dbReference type="OrthoDB" id="9781059at2"/>
<dbReference type="PIRSF" id="PIRSF031767">
    <property type="entry name" value="MHYE_LytTR"/>
    <property type="match status" value="1"/>
</dbReference>
<feature type="transmembrane region" description="Helical" evidence="2">
    <location>
        <begin position="87"/>
        <end position="110"/>
    </location>
</feature>
<keyword evidence="2" id="KW-0812">Transmembrane</keyword>